<dbReference type="GO" id="GO:0004364">
    <property type="term" value="F:glutathione transferase activity"/>
    <property type="evidence" value="ECO:0007669"/>
    <property type="project" value="TreeGrafter"/>
</dbReference>
<sequence>MILRPWDRVKPRSMSDLACFLLVAIFVPVTYIFQVTIVMPELFAIGGVWYTALWLASLFLVFNLTSNMLACMLLLKPPVDPGQLARWHMCHDCQTLVPPRSWHCEVCNVCVLKRDHHCRFTCCCIGHHNYRYFFFYLVYMIIGSLAAAIMESIYLWETFYIVIYDLTLLGFAISSLLLVFHWQIVKSGSVTRERGSRKYDRGLRGNLEMVLGNRMHLTWLSPFVRSDLPHDGLMIGFQGVRLSVFLPGISDMSPPKPILYYDDRSPPVRSCLMLIKLLDIDVELRFVDLFKGEQFQKDFLALNPQHSVPTLVHGDLVLTDSHAILIHLAEKFDESGNLWPQEHGERMKVLNLLLFECSFLFRRDSDFMSAIVRQGFAQVDVAHHERKLTEAYIIMERYLECGDYMAGRQLTLADFSIVTTLSTVNLMFPLTQFPRLRRWFTTMQQLDAYEANCSGLEKLRRTMESVGSFQFPCSSSASSAEDMK</sequence>
<dbReference type="EMBL" id="JAMKOV010000012">
    <property type="protein sequence ID" value="KAI8037586.1"/>
    <property type="molecule type" value="Genomic_DNA"/>
</dbReference>
<evidence type="ECO:0000313" key="8">
    <source>
        <dbReference type="EMBL" id="KAI8037586.1"/>
    </source>
</evidence>
<evidence type="ECO:0000256" key="1">
    <source>
        <dbReference type="ARBA" id="ARBA00004141"/>
    </source>
</evidence>
<dbReference type="InterPro" id="IPR004045">
    <property type="entry name" value="Glutathione_S-Trfase_N"/>
</dbReference>
<dbReference type="EC" id="2.3.1.225" evidence="5"/>
<dbReference type="GO" id="GO:0016020">
    <property type="term" value="C:membrane"/>
    <property type="evidence" value="ECO:0007669"/>
    <property type="project" value="UniProtKB-SubCell"/>
</dbReference>
<reference evidence="8" key="1">
    <citation type="journal article" date="2023" name="Genome Biol. Evol.">
        <title>Long-read-based Genome Assembly of Drosophila gunungcola Reveals Fewer Chemosensory Genes in Flower-breeding Species.</title>
        <authorList>
            <person name="Negi A."/>
            <person name="Liao B.Y."/>
            <person name="Yeh S.D."/>
        </authorList>
    </citation>
    <scope>NUCLEOTIDE SEQUENCE</scope>
    <source>
        <strain evidence="8">Sukarami</strain>
    </source>
</reference>
<protein>
    <recommendedName>
        <fullName evidence="5">Palmitoyltransferase</fullName>
        <ecNumber evidence="5">2.3.1.225</ecNumber>
    </recommendedName>
</protein>
<keyword evidence="3 5" id="KW-1133">Transmembrane helix</keyword>
<comment type="similarity">
    <text evidence="5">Belongs to the DHHC palmitoyltransferase family.</text>
</comment>
<dbReference type="Gene3D" id="1.20.1050.10">
    <property type="match status" value="1"/>
</dbReference>
<dbReference type="AlphaFoldDB" id="A0A9P9YIJ3"/>
<evidence type="ECO:0000313" key="9">
    <source>
        <dbReference type="Proteomes" id="UP001059596"/>
    </source>
</evidence>
<accession>A0A9P9YIJ3</accession>
<dbReference type="PANTHER" id="PTHR43969:SF5">
    <property type="entry name" value="GLUTATHIONE S-TRANSFERASE E14"/>
    <property type="match status" value="1"/>
</dbReference>
<comment type="domain">
    <text evidence="5">The DHHC domain is required for palmitoyltransferase activity.</text>
</comment>
<comment type="subcellular location">
    <subcellularLocation>
        <location evidence="1">Membrane</location>
        <topology evidence="1">Multi-pass membrane protein</topology>
    </subcellularLocation>
</comment>
<dbReference type="PANTHER" id="PTHR43969">
    <property type="entry name" value="GLUTATHIONE S TRANSFERASE D10, ISOFORM A-RELATED"/>
    <property type="match status" value="1"/>
</dbReference>
<dbReference type="SFLD" id="SFLDG00358">
    <property type="entry name" value="Main_(cytGST)"/>
    <property type="match status" value="1"/>
</dbReference>
<evidence type="ECO:0000259" key="6">
    <source>
        <dbReference type="PROSITE" id="PS50404"/>
    </source>
</evidence>
<dbReference type="SFLD" id="SFLDG01153">
    <property type="entry name" value="Main.4:_Theta-like"/>
    <property type="match status" value="1"/>
</dbReference>
<dbReference type="FunFam" id="1.20.1050.10:FF:000007">
    <property type="entry name" value="Glutathione S-transferase 1-1"/>
    <property type="match status" value="1"/>
</dbReference>
<dbReference type="GO" id="GO:0019706">
    <property type="term" value="F:protein-cysteine S-palmitoyltransferase activity"/>
    <property type="evidence" value="ECO:0007669"/>
    <property type="project" value="UniProtKB-EC"/>
</dbReference>
<dbReference type="Gene3D" id="3.40.30.10">
    <property type="entry name" value="Glutaredoxin"/>
    <property type="match status" value="1"/>
</dbReference>
<evidence type="ECO:0000259" key="7">
    <source>
        <dbReference type="PROSITE" id="PS50405"/>
    </source>
</evidence>
<dbReference type="SUPFAM" id="SSF47616">
    <property type="entry name" value="GST C-terminal domain-like"/>
    <property type="match status" value="1"/>
</dbReference>
<keyword evidence="2 5" id="KW-0812">Transmembrane</keyword>
<keyword evidence="9" id="KW-1185">Reference proteome</keyword>
<dbReference type="InterPro" id="IPR001594">
    <property type="entry name" value="Palmitoyltrfase_DHHC"/>
</dbReference>
<dbReference type="InterPro" id="IPR040079">
    <property type="entry name" value="Glutathione_S-Trfase"/>
</dbReference>
<dbReference type="PROSITE" id="PS50216">
    <property type="entry name" value="DHHC"/>
    <property type="match status" value="1"/>
</dbReference>
<evidence type="ECO:0000256" key="3">
    <source>
        <dbReference type="ARBA" id="ARBA00022989"/>
    </source>
</evidence>
<dbReference type="FunFam" id="3.40.30.10:FF:000208">
    <property type="entry name" value="glutathione S-transferase 1"/>
    <property type="match status" value="1"/>
</dbReference>
<feature type="transmembrane region" description="Helical" evidence="5">
    <location>
        <begin position="42"/>
        <end position="62"/>
    </location>
</feature>
<feature type="domain" description="GST C-terminal" evidence="7">
    <location>
        <begin position="342"/>
        <end position="469"/>
    </location>
</feature>
<evidence type="ECO:0000256" key="4">
    <source>
        <dbReference type="ARBA" id="ARBA00023136"/>
    </source>
</evidence>
<dbReference type="Pfam" id="PF01529">
    <property type="entry name" value="DHHC"/>
    <property type="match status" value="1"/>
</dbReference>
<feature type="domain" description="GST N-terminal" evidence="6">
    <location>
        <begin position="255"/>
        <end position="336"/>
    </location>
</feature>
<dbReference type="CDD" id="cd03177">
    <property type="entry name" value="GST_C_Delta_Epsilon"/>
    <property type="match status" value="1"/>
</dbReference>
<dbReference type="GO" id="GO:0006749">
    <property type="term" value="P:glutathione metabolic process"/>
    <property type="evidence" value="ECO:0007669"/>
    <property type="project" value="TreeGrafter"/>
</dbReference>
<dbReference type="Pfam" id="PF02798">
    <property type="entry name" value="GST_N"/>
    <property type="match status" value="1"/>
</dbReference>
<dbReference type="SUPFAM" id="SSF52833">
    <property type="entry name" value="Thioredoxin-like"/>
    <property type="match status" value="1"/>
</dbReference>
<dbReference type="CDD" id="cd03045">
    <property type="entry name" value="GST_N_Delta_Epsilon"/>
    <property type="match status" value="1"/>
</dbReference>
<feature type="transmembrane region" description="Helical" evidence="5">
    <location>
        <begin position="161"/>
        <end position="182"/>
    </location>
</feature>
<dbReference type="InterPro" id="IPR010987">
    <property type="entry name" value="Glutathione-S-Trfase_C-like"/>
</dbReference>
<keyword evidence="5" id="KW-0808">Transferase</keyword>
<gene>
    <name evidence="8" type="ORF">M5D96_009741</name>
</gene>
<dbReference type="SFLD" id="SFLDS00019">
    <property type="entry name" value="Glutathione_Transferase_(cytos"/>
    <property type="match status" value="1"/>
</dbReference>
<keyword evidence="4 5" id="KW-0472">Membrane</keyword>
<dbReference type="PROSITE" id="PS50405">
    <property type="entry name" value="GST_CTER"/>
    <property type="match status" value="1"/>
</dbReference>
<proteinExistence type="inferred from homology"/>
<dbReference type="InterPro" id="IPR036282">
    <property type="entry name" value="Glutathione-S-Trfase_C_sf"/>
</dbReference>
<dbReference type="PROSITE" id="PS50404">
    <property type="entry name" value="GST_NTER"/>
    <property type="match status" value="1"/>
</dbReference>
<evidence type="ECO:0000256" key="5">
    <source>
        <dbReference type="RuleBase" id="RU079119"/>
    </source>
</evidence>
<evidence type="ECO:0000256" key="2">
    <source>
        <dbReference type="ARBA" id="ARBA00022692"/>
    </source>
</evidence>
<organism evidence="8 9">
    <name type="scientific">Drosophila gunungcola</name>
    <name type="common">fruit fly</name>
    <dbReference type="NCBI Taxonomy" id="103775"/>
    <lineage>
        <taxon>Eukaryota</taxon>
        <taxon>Metazoa</taxon>
        <taxon>Ecdysozoa</taxon>
        <taxon>Arthropoda</taxon>
        <taxon>Hexapoda</taxon>
        <taxon>Insecta</taxon>
        <taxon>Pterygota</taxon>
        <taxon>Neoptera</taxon>
        <taxon>Endopterygota</taxon>
        <taxon>Diptera</taxon>
        <taxon>Brachycera</taxon>
        <taxon>Muscomorpha</taxon>
        <taxon>Ephydroidea</taxon>
        <taxon>Drosophilidae</taxon>
        <taxon>Drosophila</taxon>
        <taxon>Sophophora</taxon>
    </lineage>
</organism>
<feature type="transmembrane region" description="Helical" evidence="5">
    <location>
        <begin position="133"/>
        <end position="155"/>
    </location>
</feature>
<comment type="catalytic activity">
    <reaction evidence="5">
        <text>L-cysteinyl-[protein] + hexadecanoyl-CoA = S-hexadecanoyl-L-cysteinyl-[protein] + CoA</text>
        <dbReference type="Rhea" id="RHEA:36683"/>
        <dbReference type="Rhea" id="RHEA-COMP:10131"/>
        <dbReference type="Rhea" id="RHEA-COMP:11032"/>
        <dbReference type="ChEBI" id="CHEBI:29950"/>
        <dbReference type="ChEBI" id="CHEBI:57287"/>
        <dbReference type="ChEBI" id="CHEBI:57379"/>
        <dbReference type="ChEBI" id="CHEBI:74151"/>
        <dbReference type="EC" id="2.3.1.225"/>
    </reaction>
</comment>
<dbReference type="Pfam" id="PF13410">
    <property type="entry name" value="GST_C_2"/>
    <property type="match status" value="1"/>
</dbReference>
<name>A0A9P9YIJ3_9MUSC</name>
<dbReference type="Proteomes" id="UP001059596">
    <property type="component" value="Unassembled WGS sequence"/>
</dbReference>
<comment type="caution">
    <text evidence="8">The sequence shown here is derived from an EMBL/GenBank/DDBJ whole genome shotgun (WGS) entry which is preliminary data.</text>
</comment>
<dbReference type="InterPro" id="IPR036249">
    <property type="entry name" value="Thioredoxin-like_sf"/>
</dbReference>
<keyword evidence="5" id="KW-0012">Acyltransferase</keyword>